<gene>
    <name evidence="3" type="ORF">HPP92_029014</name>
    <name evidence="2" type="ORF">HPP92_029026</name>
</gene>
<keyword evidence="1" id="KW-0812">Transmembrane</keyword>
<comment type="caution">
    <text evidence="2">The sequence shown here is derived from an EMBL/GenBank/DDBJ whole genome shotgun (WGS) entry which is preliminary data.</text>
</comment>
<evidence type="ECO:0000313" key="4">
    <source>
        <dbReference type="Proteomes" id="UP000636800"/>
    </source>
</evidence>
<protein>
    <submittedName>
        <fullName evidence="2">Uncharacterized protein</fullName>
    </submittedName>
</protein>
<evidence type="ECO:0000313" key="3">
    <source>
        <dbReference type="EMBL" id="KAG0446065.1"/>
    </source>
</evidence>
<evidence type="ECO:0000256" key="1">
    <source>
        <dbReference type="SAM" id="Phobius"/>
    </source>
</evidence>
<keyword evidence="4" id="KW-1185">Reference proteome</keyword>
<name>A0A835U2L9_VANPL</name>
<keyword evidence="1" id="KW-0472">Membrane</keyword>
<dbReference type="Proteomes" id="UP000636800">
    <property type="component" value="Unassembled WGS sequence"/>
</dbReference>
<reference evidence="4 5" key="1">
    <citation type="journal article" date="2020" name="Nat. Food">
        <title>A phased Vanilla planifolia genome enables genetic improvement of flavour and production.</title>
        <authorList>
            <person name="Hasing T."/>
            <person name="Tang H."/>
            <person name="Brym M."/>
            <person name="Khazi F."/>
            <person name="Huang T."/>
            <person name="Chambers A.H."/>
        </authorList>
    </citation>
    <scope>NUCLEOTIDE SEQUENCE [LARGE SCALE GENOMIC DNA]</scope>
    <source>
        <tissue evidence="2">Leaf</tissue>
    </source>
</reference>
<dbReference type="Proteomes" id="UP000639772">
    <property type="component" value="Unassembled WGS sequence"/>
</dbReference>
<feature type="transmembrane region" description="Helical" evidence="1">
    <location>
        <begin position="6"/>
        <end position="27"/>
    </location>
</feature>
<evidence type="ECO:0000313" key="5">
    <source>
        <dbReference type="Proteomes" id="UP000639772"/>
    </source>
</evidence>
<dbReference type="AlphaFoldDB" id="A0A835U2L9"/>
<evidence type="ECO:0000313" key="2">
    <source>
        <dbReference type="EMBL" id="KAG0446062.1"/>
    </source>
</evidence>
<sequence>DVDLLPHAHFALHSLLTGLILVIPALLHRIWRVAKARLSFTNEEEPSWRVAHRG</sequence>
<dbReference type="EMBL" id="JADCNM010000621">
    <property type="protein sequence ID" value="KAG0446062.1"/>
    <property type="molecule type" value="Genomic_DNA"/>
</dbReference>
<accession>A0A835U2L9</accession>
<keyword evidence="1" id="KW-1133">Transmembrane helix</keyword>
<feature type="non-terminal residue" evidence="2">
    <location>
        <position position="1"/>
    </location>
</feature>
<organism evidence="2 5">
    <name type="scientific">Vanilla planifolia</name>
    <name type="common">Vanilla</name>
    <dbReference type="NCBI Taxonomy" id="51239"/>
    <lineage>
        <taxon>Eukaryota</taxon>
        <taxon>Viridiplantae</taxon>
        <taxon>Streptophyta</taxon>
        <taxon>Embryophyta</taxon>
        <taxon>Tracheophyta</taxon>
        <taxon>Spermatophyta</taxon>
        <taxon>Magnoliopsida</taxon>
        <taxon>Liliopsida</taxon>
        <taxon>Asparagales</taxon>
        <taxon>Orchidaceae</taxon>
        <taxon>Vanilloideae</taxon>
        <taxon>Vanilleae</taxon>
        <taxon>Vanilla</taxon>
    </lineage>
</organism>
<dbReference type="EMBL" id="JADCNL010000620">
    <property type="protein sequence ID" value="KAG0446065.1"/>
    <property type="molecule type" value="Genomic_DNA"/>
</dbReference>
<proteinExistence type="predicted"/>